<organism evidence="2 3">
    <name type="scientific">Meganyctiphanes norvegica</name>
    <name type="common">Northern krill</name>
    <name type="synonym">Thysanopoda norvegica</name>
    <dbReference type="NCBI Taxonomy" id="48144"/>
    <lineage>
        <taxon>Eukaryota</taxon>
        <taxon>Metazoa</taxon>
        <taxon>Ecdysozoa</taxon>
        <taxon>Arthropoda</taxon>
        <taxon>Crustacea</taxon>
        <taxon>Multicrustacea</taxon>
        <taxon>Malacostraca</taxon>
        <taxon>Eumalacostraca</taxon>
        <taxon>Eucarida</taxon>
        <taxon>Euphausiacea</taxon>
        <taxon>Euphausiidae</taxon>
        <taxon>Meganyctiphanes</taxon>
    </lineage>
</organism>
<protein>
    <submittedName>
        <fullName evidence="2">Uncharacterized protein</fullName>
    </submittedName>
</protein>
<feature type="non-terminal residue" evidence="2">
    <location>
        <position position="142"/>
    </location>
</feature>
<comment type="caution">
    <text evidence="2">The sequence shown here is derived from an EMBL/GenBank/DDBJ whole genome shotgun (WGS) entry which is preliminary data.</text>
</comment>
<evidence type="ECO:0000313" key="2">
    <source>
        <dbReference type="EMBL" id="CAL4109909.1"/>
    </source>
</evidence>
<proteinExistence type="predicted"/>
<keyword evidence="3" id="KW-1185">Reference proteome</keyword>
<gene>
    <name evidence="2" type="ORF">MNOR_LOCUS19232</name>
</gene>
<name>A0AAV2R0L5_MEGNR</name>
<accession>A0AAV2R0L5</accession>
<evidence type="ECO:0000256" key="1">
    <source>
        <dbReference type="SAM" id="MobiDB-lite"/>
    </source>
</evidence>
<feature type="non-terminal residue" evidence="2">
    <location>
        <position position="1"/>
    </location>
</feature>
<reference evidence="2 3" key="1">
    <citation type="submission" date="2024-05" db="EMBL/GenBank/DDBJ databases">
        <authorList>
            <person name="Wallberg A."/>
        </authorList>
    </citation>
    <scope>NUCLEOTIDE SEQUENCE [LARGE SCALE GENOMIC DNA]</scope>
</reference>
<dbReference type="EMBL" id="CAXKWB010014164">
    <property type="protein sequence ID" value="CAL4109909.1"/>
    <property type="molecule type" value="Genomic_DNA"/>
</dbReference>
<evidence type="ECO:0000313" key="3">
    <source>
        <dbReference type="Proteomes" id="UP001497623"/>
    </source>
</evidence>
<dbReference type="Proteomes" id="UP001497623">
    <property type="component" value="Unassembled WGS sequence"/>
</dbReference>
<dbReference type="AlphaFoldDB" id="A0AAV2R0L5"/>
<feature type="region of interest" description="Disordered" evidence="1">
    <location>
        <begin position="28"/>
        <end position="63"/>
    </location>
</feature>
<feature type="region of interest" description="Disordered" evidence="1">
    <location>
        <begin position="106"/>
        <end position="142"/>
    </location>
</feature>
<sequence>RNAINGKVKLRQSSGKLLRTRIVAKTPLKGGSRARRRTAAGALPSIRLTKPPTKGHSLKEGIGSRVGNEVEQDNQCIRGLLQKAAVPTTVDVMVATAQLYRVNPVNHPPHQAQSYHDHTTKYPPTNPSPADIIRDNNLANAT</sequence>